<protein>
    <recommendedName>
        <fullName evidence="5">Terpene synthase metal-binding domain-containing protein</fullName>
    </recommendedName>
</protein>
<dbReference type="Pfam" id="PF03936">
    <property type="entry name" value="Terpene_synth_C"/>
    <property type="match status" value="1"/>
</dbReference>
<organism evidence="6 7">
    <name type="scientific">Tetracentron sinense</name>
    <name type="common">Spur-leaf</name>
    <dbReference type="NCBI Taxonomy" id="13715"/>
    <lineage>
        <taxon>Eukaryota</taxon>
        <taxon>Viridiplantae</taxon>
        <taxon>Streptophyta</taxon>
        <taxon>Embryophyta</taxon>
        <taxon>Tracheophyta</taxon>
        <taxon>Spermatophyta</taxon>
        <taxon>Magnoliopsida</taxon>
        <taxon>Trochodendrales</taxon>
        <taxon>Trochodendraceae</taxon>
        <taxon>Tetracentron</taxon>
    </lineage>
</organism>
<comment type="caution">
    <text evidence="6">The sequence shown here is derived from an EMBL/GenBank/DDBJ whole genome shotgun (WGS) entry which is preliminary data.</text>
</comment>
<dbReference type="SUPFAM" id="SSF48576">
    <property type="entry name" value="Terpenoid synthases"/>
    <property type="match status" value="1"/>
</dbReference>
<proteinExistence type="predicted"/>
<keyword evidence="3" id="KW-0460">Magnesium</keyword>
<evidence type="ECO:0000256" key="4">
    <source>
        <dbReference type="SAM" id="MobiDB-lite"/>
    </source>
</evidence>
<keyword evidence="7" id="KW-1185">Reference proteome</keyword>
<keyword evidence="2" id="KW-0479">Metal-binding</keyword>
<dbReference type="InterPro" id="IPR008949">
    <property type="entry name" value="Isoprenoid_synthase_dom_sf"/>
</dbReference>
<dbReference type="InterPro" id="IPR005630">
    <property type="entry name" value="Terpene_synthase_metal-bd"/>
</dbReference>
<feature type="domain" description="Terpene synthase metal-binding" evidence="5">
    <location>
        <begin position="185"/>
        <end position="298"/>
    </location>
</feature>
<sequence>MNPSPMLQIQLPRPPCSTQATLSSIIPIQKSYEVVLIPQQTPFYRVSVCWPEKSCYPDAARWAPSAVAGPTEFGLRDFTSGDCRNKKENIKYTIYAVDNTIWEDDPYSTLSSKTKEDCQELGLFERLLLYHARTYKRILDKGNVELSKGEKATNERPDELKRGDVPNQSNVTCTRVAIEEIAHEHINHLIAEMWKKMNKDQRPSGYYNGYTPSLEEYMNNALISSSGAVIQVYLFSIGGEITNEAIECPKSYQNLVTLDELERGDVPKSIQCYMHESGVSEEVAREHIKQLIGETWKKMNKDRVSSGFPQPFTRYPKACTSMEMDMVFQTERPRSEFCHCLLNLFLL</sequence>
<dbReference type="EMBL" id="JABCRI010000002">
    <property type="protein sequence ID" value="KAF8411657.1"/>
    <property type="molecule type" value="Genomic_DNA"/>
</dbReference>
<dbReference type="PANTHER" id="PTHR31225">
    <property type="entry name" value="OS04G0344100 PROTEIN-RELATED"/>
    <property type="match status" value="1"/>
</dbReference>
<comment type="cofactor">
    <cofactor evidence="1">
        <name>Mg(2+)</name>
        <dbReference type="ChEBI" id="CHEBI:18420"/>
    </cofactor>
</comment>
<evidence type="ECO:0000256" key="3">
    <source>
        <dbReference type="ARBA" id="ARBA00022842"/>
    </source>
</evidence>
<evidence type="ECO:0000256" key="2">
    <source>
        <dbReference type="ARBA" id="ARBA00022723"/>
    </source>
</evidence>
<feature type="compositionally biased region" description="Basic and acidic residues" evidence="4">
    <location>
        <begin position="148"/>
        <end position="164"/>
    </location>
</feature>
<evidence type="ECO:0000313" key="6">
    <source>
        <dbReference type="EMBL" id="KAF8411657.1"/>
    </source>
</evidence>
<dbReference type="GO" id="GO:0016114">
    <property type="term" value="P:terpenoid biosynthetic process"/>
    <property type="evidence" value="ECO:0007669"/>
    <property type="project" value="InterPro"/>
</dbReference>
<dbReference type="OrthoDB" id="1936865at2759"/>
<dbReference type="PANTHER" id="PTHR31225:SF252">
    <property type="entry name" value="TERPENE SYNTHASE 12-RELATED"/>
    <property type="match status" value="1"/>
</dbReference>
<feature type="region of interest" description="Disordered" evidence="4">
    <location>
        <begin position="148"/>
        <end position="167"/>
    </location>
</feature>
<evidence type="ECO:0000259" key="5">
    <source>
        <dbReference type="Pfam" id="PF03936"/>
    </source>
</evidence>
<dbReference type="GO" id="GO:0000287">
    <property type="term" value="F:magnesium ion binding"/>
    <property type="evidence" value="ECO:0007669"/>
    <property type="project" value="InterPro"/>
</dbReference>
<reference evidence="6 7" key="1">
    <citation type="submission" date="2020-04" db="EMBL/GenBank/DDBJ databases">
        <title>Plant Genome Project.</title>
        <authorList>
            <person name="Zhang R.-G."/>
        </authorList>
    </citation>
    <scope>NUCLEOTIDE SEQUENCE [LARGE SCALE GENOMIC DNA]</scope>
    <source>
        <strain evidence="6">YNK0</strain>
        <tissue evidence="6">Leaf</tissue>
    </source>
</reference>
<dbReference type="Gene3D" id="1.10.600.10">
    <property type="entry name" value="Farnesyl Diphosphate Synthase"/>
    <property type="match status" value="1"/>
</dbReference>
<name>A0A834ZSG7_TETSI</name>
<dbReference type="InterPro" id="IPR050148">
    <property type="entry name" value="Terpene_synthase-like"/>
</dbReference>
<dbReference type="GO" id="GO:0010333">
    <property type="term" value="F:terpene synthase activity"/>
    <property type="evidence" value="ECO:0007669"/>
    <property type="project" value="InterPro"/>
</dbReference>
<dbReference type="AlphaFoldDB" id="A0A834ZSG7"/>
<evidence type="ECO:0000256" key="1">
    <source>
        <dbReference type="ARBA" id="ARBA00001946"/>
    </source>
</evidence>
<gene>
    <name evidence="6" type="ORF">HHK36_004215</name>
</gene>
<dbReference type="Proteomes" id="UP000655225">
    <property type="component" value="Unassembled WGS sequence"/>
</dbReference>
<accession>A0A834ZSG7</accession>
<evidence type="ECO:0000313" key="7">
    <source>
        <dbReference type="Proteomes" id="UP000655225"/>
    </source>
</evidence>